<organism evidence="8 9">
    <name type="scientific">Lishizhenia tianjinensis</name>
    <dbReference type="NCBI Taxonomy" id="477690"/>
    <lineage>
        <taxon>Bacteria</taxon>
        <taxon>Pseudomonadati</taxon>
        <taxon>Bacteroidota</taxon>
        <taxon>Flavobacteriia</taxon>
        <taxon>Flavobacteriales</taxon>
        <taxon>Crocinitomicaceae</taxon>
        <taxon>Lishizhenia</taxon>
    </lineage>
</organism>
<evidence type="ECO:0000313" key="8">
    <source>
        <dbReference type="EMBL" id="SFT50177.1"/>
    </source>
</evidence>
<dbReference type="STRING" id="477690.SAMN05216474_0917"/>
<dbReference type="PROSITE" id="PS51194">
    <property type="entry name" value="HELICASE_CTER"/>
    <property type="match status" value="1"/>
</dbReference>
<dbReference type="CDD" id="cd00268">
    <property type="entry name" value="DEADc"/>
    <property type="match status" value="1"/>
</dbReference>
<dbReference type="RefSeq" id="WP_090246848.1">
    <property type="nucleotide sequence ID" value="NZ_FPAS01000001.1"/>
</dbReference>
<dbReference type="CDD" id="cd18787">
    <property type="entry name" value="SF2_C_DEAD"/>
    <property type="match status" value="1"/>
</dbReference>
<dbReference type="GO" id="GO:0003724">
    <property type="term" value="F:RNA helicase activity"/>
    <property type="evidence" value="ECO:0007669"/>
    <property type="project" value="TreeGrafter"/>
</dbReference>
<dbReference type="InterPro" id="IPR011545">
    <property type="entry name" value="DEAD/DEAH_box_helicase_dom"/>
</dbReference>
<dbReference type="SUPFAM" id="SSF52540">
    <property type="entry name" value="P-loop containing nucleoside triphosphate hydrolases"/>
    <property type="match status" value="1"/>
</dbReference>
<keyword evidence="4" id="KW-0067">ATP-binding</keyword>
<dbReference type="CDD" id="cd12252">
    <property type="entry name" value="RRM_DbpA"/>
    <property type="match status" value="1"/>
</dbReference>
<accession>A0A1I6YIK9</accession>
<reference evidence="8 9" key="1">
    <citation type="submission" date="2016-10" db="EMBL/GenBank/DDBJ databases">
        <authorList>
            <person name="de Groot N.N."/>
        </authorList>
    </citation>
    <scope>NUCLEOTIDE SEQUENCE [LARGE SCALE GENOMIC DNA]</scope>
    <source>
        <strain evidence="8 9">CGMCC 1.7005</strain>
    </source>
</reference>
<dbReference type="GO" id="GO:0016787">
    <property type="term" value="F:hydrolase activity"/>
    <property type="evidence" value="ECO:0007669"/>
    <property type="project" value="UniProtKB-KW"/>
</dbReference>
<dbReference type="InterPro" id="IPR044742">
    <property type="entry name" value="DEAD/DEAH_RhlB"/>
</dbReference>
<dbReference type="Proteomes" id="UP000236454">
    <property type="component" value="Unassembled WGS sequence"/>
</dbReference>
<dbReference type="OrthoDB" id="9785240at2"/>
<dbReference type="InterPro" id="IPR014001">
    <property type="entry name" value="Helicase_ATP-bd"/>
</dbReference>
<dbReference type="SMART" id="SM00487">
    <property type="entry name" value="DEXDc"/>
    <property type="match status" value="1"/>
</dbReference>
<evidence type="ECO:0000256" key="5">
    <source>
        <dbReference type="ARBA" id="ARBA00038437"/>
    </source>
</evidence>
<dbReference type="InterPro" id="IPR027417">
    <property type="entry name" value="P-loop_NTPase"/>
</dbReference>
<name>A0A1I6YIK9_9FLAO</name>
<dbReference type="PANTHER" id="PTHR47959:SF1">
    <property type="entry name" value="ATP-DEPENDENT RNA HELICASE DBPA"/>
    <property type="match status" value="1"/>
</dbReference>
<feature type="domain" description="Helicase C-terminal" evidence="7">
    <location>
        <begin position="205"/>
        <end position="371"/>
    </location>
</feature>
<dbReference type="Pfam" id="PF00270">
    <property type="entry name" value="DEAD"/>
    <property type="match status" value="1"/>
</dbReference>
<keyword evidence="3 8" id="KW-0347">Helicase</keyword>
<dbReference type="Pfam" id="PF00271">
    <property type="entry name" value="Helicase_C"/>
    <property type="match status" value="1"/>
</dbReference>
<comment type="similarity">
    <text evidence="5">Belongs to the DEAD box helicase family.</text>
</comment>
<sequence>MDLKKELLQRFSFQNYTALQEDAWQNTSNYQIVISPTGSGKTIAFVIRALLHLQKHPDAKILILTPTRELAIQINDVIKQSRVEYSSLAVYGGNEFKREENQLAEGVNLVIATPGRLLDHMERGALQEVEFDMLILDEYDKMLEIGFHNELGQIVSYQEHWKKIILNSATKIEEIPSFINQYSFATNDYSKGNKPEIYKHLVMYEHEDKLEALRNVVLLHPEKKKIIFTTHRERAEMVYKYFHLLEFPCSLFHGGMDQRERERELIKFEHGSTTIMICTDLGARGIDIDDIEEVIHYQLPIHNDSLKNNADTHRNGRTGRMNKSGDVYYLLDDSKGIPDFLQGIEIIQEEATEAEIFAPYSTMYLPMGKKQKIRKMDVVGFFCKTGGISNKELGKITLKDNFTYVSVLSSHASKVKDKVDNQKIKNKKVRVSWCR</sequence>
<dbReference type="SMART" id="SM00490">
    <property type="entry name" value="HELICc"/>
    <property type="match status" value="1"/>
</dbReference>
<dbReference type="GO" id="GO:0005829">
    <property type="term" value="C:cytosol"/>
    <property type="evidence" value="ECO:0007669"/>
    <property type="project" value="TreeGrafter"/>
</dbReference>
<dbReference type="InterPro" id="IPR005580">
    <property type="entry name" value="DbpA/CsdA_RNA-bd_dom"/>
</dbReference>
<keyword evidence="1" id="KW-0547">Nucleotide-binding</keyword>
<dbReference type="InterPro" id="IPR050079">
    <property type="entry name" value="DEAD_box_RNA_helicase"/>
</dbReference>
<dbReference type="Gene3D" id="3.40.50.300">
    <property type="entry name" value="P-loop containing nucleotide triphosphate hydrolases"/>
    <property type="match status" value="2"/>
</dbReference>
<dbReference type="InterPro" id="IPR001650">
    <property type="entry name" value="Helicase_C-like"/>
</dbReference>
<evidence type="ECO:0000259" key="7">
    <source>
        <dbReference type="PROSITE" id="PS51194"/>
    </source>
</evidence>
<feature type="domain" description="Helicase ATP-binding" evidence="6">
    <location>
        <begin position="22"/>
        <end position="189"/>
    </location>
</feature>
<dbReference type="GO" id="GO:0003676">
    <property type="term" value="F:nucleic acid binding"/>
    <property type="evidence" value="ECO:0007669"/>
    <property type="project" value="InterPro"/>
</dbReference>
<dbReference type="Gene3D" id="3.30.70.330">
    <property type="match status" value="1"/>
</dbReference>
<evidence type="ECO:0000256" key="1">
    <source>
        <dbReference type="ARBA" id="ARBA00022741"/>
    </source>
</evidence>
<dbReference type="InterPro" id="IPR012677">
    <property type="entry name" value="Nucleotide-bd_a/b_plait_sf"/>
</dbReference>
<keyword evidence="9" id="KW-1185">Reference proteome</keyword>
<dbReference type="GO" id="GO:0005524">
    <property type="term" value="F:ATP binding"/>
    <property type="evidence" value="ECO:0007669"/>
    <property type="project" value="UniProtKB-KW"/>
</dbReference>
<evidence type="ECO:0000256" key="2">
    <source>
        <dbReference type="ARBA" id="ARBA00022801"/>
    </source>
</evidence>
<evidence type="ECO:0000256" key="3">
    <source>
        <dbReference type="ARBA" id="ARBA00022806"/>
    </source>
</evidence>
<dbReference type="Pfam" id="PF03880">
    <property type="entry name" value="DbpA"/>
    <property type="match status" value="1"/>
</dbReference>
<dbReference type="AlphaFoldDB" id="A0A1I6YIK9"/>
<evidence type="ECO:0000259" key="6">
    <source>
        <dbReference type="PROSITE" id="PS51192"/>
    </source>
</evidence>
<proteinExistence type="inferred from homology"/>
<gene>
    <name evidence="8" type="ORF">SAMN05216474_0917</name>
</gene>
<dbReference type="PANTHER" id="PTHR47959">
    <property type="entry name" value="ATP-DEPENDENT RNA HELICASE RHLE-RELATED"/>
    <property type="match status" value="1"/>
</dbReference>
<evidence type="ECO:0000313" key="9">
    <source>
        <dbReference type="Proteomes" id="UP000236454"/>
    </source>
</evidence>
<evidence type="ECO:0000256" key="4">
    <source>
        <dbReference type="ARBA" id="ARBA00022840"/>
    </source>
</evidence>
<dbReference type="EMBL" id="FPAS01000001">
    <property type="protein sequence ID" value="SFT50177.1"/>
    <property type="molecule type" value="Genomic_DNA"/>
</dbReference>
<protein>
    <submittedName>
        <fullName evidence="8">Superfamily II DNA and RNA helicase</fullName>
    </submittedName>
</protein>
<keyword evidence="2" id="KW-0378">Hydrolase</keyword>
<dbReference type="PROSITE" id="PS51192">
    <property type="entry name" value="HELICASE_ATP_BIND_1"/>
    <property type="match status" value="1"/>
</dbReference>